<dbReference type="HAMAP" id="MF_00306">
    <property type="entry name" value="SRP54"/>
    <property type="match status" value="1"/>
</dbReference>
<dbReference type="Gene3D" id="1.20.120.140">
    <property type="entry name" value="Signal recognition particle SRP54, nucleotide-binding domain"/>
    <property type="match status" value="1"/>
</dbReference>
<dbReference type="InterPro" id="IPR003593">
    <property type="entry name" value="AAA+_ATPase"/>
</dbReference>
<feature type="domain" description="AAA+ ATPase" evidence="10">
    <location>
        <begin position="99"/>
        <end position="406"/>
    </location>
</feature>
<dbReference type="Gene3D" id="3.40.50.300">
    <property type="entry name" value="P-loop containing nucleotide triphosphate hydrolases"/>
    <property type="match status" value="1"/>
</dbReference>
<dbReference type="SMART" id="SM00382">
    <property type="entry name" value="AAA"/>
    <property type="match status" value="1"/>
</dbReference>
<keyword evidence="4 9" id="KW-0694">RNA-binding</keyword>
<reference evidence="14" key="1">
    <citation type="submission" date="2021-04" db="EMBL/GenBank/DDBJ databases">
        <title>A novel Synergistetes isolate from a pyrite-forming mixed culture.</title>
        <authorList>
            <person name="Bunk B."/>
            <person name="Sproer C."/>
            <person name="Spring S."/>
            <person name="Pester M."/>
        </authorList>
    </citation>
    <scope>NUCLEOTIDE SEQUENCE [LARGE SCALE GENOMIC DNA]</scope>
    <source>
        <strain evidence="14">J.5.4.2-T.3.5.2</strain>
    </source>
</reference>
<dbReference type="CDD" id="cd18539">
    <property type="entry name" value="SRP_G"/>
    <property type="match status" value="1"/>
</dbReference>
<evidence type="ECO:0000259" key="10">
    <source>
        <dbReference type="SMART" id="SM00382"/>
    </source>
</evidence>
<feature type="binding site" evidence="9">
    <location>
        <begin position="247"/>
        <end position="250"/>
    </location>
    <ligand>
        <name>GTP</name>
        <dbReference type="ChEBI" id="CHEBI:37565"/>
    </ligand>
</feature>
<dbReference type="InterPro" id="IPR042101">
    <property type="entry name" value="SRP54_N_sf"/>
</dbReference>
<feature type="domain" description="Signal recognition particle SRP54 helical bundle" evidence="12">
    <location>
        <begin position="1"/>
        <end position="86"/>
    </location>
</feature>
<dbReference type="NCBIfam" id="TIGR00959">
    <property type="entry name" value="ffh"/>
    <property type="match status" value="1"/>
</dbReference>
<dbReference type="InterPro" id="IPR000897">
    <property type="entry name" value="SRP54_GTPase_dom"/>
</dbReference>
<evidence type="ECO:0000313" key="13">
    <source>
        <dbReference type="EMBL" id="QTX31745.1"/>
    </source>
</evidence>
<dbReference type="Proteomes" id="UP000671879">
    <property type="component" value="Chromosome"/>
</dbReference>
<keyword evidence="7 9" id="KW-0687">Ribonucleoprotein</keyword>
<dbReference type="InterPro" id="IPR027417">
    <property type="entry name" value="P-loop_NTPase"/>
</dbReference>
<dbReference type="InterPro" id="IPR004780">
    <property type="entry name" value="SRP"/>
</dbReference>
<evidence type="ECO:0000256" key="1">
    <source>
        <dbReference type="ARBA" id="ARBA00005450"/>
    </source>
</evidence>
<evidence type="ECO:0000256" key="9">
    <source>
        <dbReference type="HAMAP-Rule" id="MF_00306"/>
    </source>
</evidence>
<proteinExistence type="inferred from homology"/>
<comment type="catalytic activity">
    <reaction evidence="8 9">
        <text>GTP + H2O = GDP + phosphate + H(+)</text>
        <dbReference type="Rhea" id="RHEA:19669"/>
        <dbReference type="ChEBI" id="CHEBI:15377"/>
        <dbReference type="ChEBI" id="CHEBI:15378"/>
        <dbReference type="ChEBI" id="CHEBI:37565"/>
        <dbReference type="ChEBI" id="CHEBI:43474"/>
        <dbReference type="ChEBI" id="CHEBI:58189"/>
        <dbReference type="EC" id="3.6.5.4"/>
    </reaction>
</comment>
<evidence type="ECO:0000259" key="12">
    <source>
        <dbReference type="SMART" id="SM00963"/>
    </source>
</evidence>
<comment type="subunit">
    <text evidence="9">Part of the signal recognition particle protein translocation system, which is composed of SRP and FtsY.</text>
</comment>
<dbReference type="Pfam" id="PF02978">
    <property type="entry name" value="SRP_SPB"/>
    <property type="match status" value="1"/>
</dbReference>
<dbReference type="InterPro" id="IPR036891">
    <property type="entry name" value="Signal_recog_part_SRP54_M_sf"/>
</dbReference>
<accession>A0A9Q7AGT2</accession>
<comment type="subcellular location">
    <subcellularLocation>
        <location evidence="9">Cytoplasm</location>
    </subcellularLocation>
    <text evidence="9">The SRP-RNC complex is targeted to the cytoplasmic membrane.</text>
</comment>
<dbReference type="InterPro" id="IPR022941">
    <property type="entry name" value="SRP54"/>
</dbReference>
<dbReference type="InterPro" id="IPR013822">
    <property type="entry name" value="Signal_recog_particl_SRP54_hlx"/>
</dbReference>
<keyword evidence="3 9" id="KW-0378">Hydrolase</keyword>
<dbReference type="SMART" id="SM00962">
    <property type="entry name" value="SRP54"/>
    <property type="match status" value="1"/>
</dbReference>
<protein>
    <recommendedName>
        <fullName evidence="9">Signal recognition particle protein</fullName>
        <ecNumber evidence="9">3.6.5.4</ecNumber>
    </recommendedName>
    <alternativeName>
        <fullName evidence="9">Fifty-four homolog</fullName>
    </alternativeName>
</protein>
<keyword evidence="5 9" id="KW-0342">GTP-binding</keyword>
<dbReference type="Pfam" id="PF02881">
    <property type="entry name" value="SRP54_N"/>
    <property type="match status" value="1"/>
</dbReference>
<evidence type="ECO:0000313" key="14">
    <source>
        <dbReference type="Proteomes" id="UP000671879"/>
    </source>
</evidence>
<feature type="binding site" evidence="9">
    <location>
        <begin position="107"/>
        <end position="114"/>
    </location>
    <ligand>
        <name>GTP</name>
        <dbReference type="ChEBI" id="CHEBI:37565"/>
    </ligand>
</feature>
<feature type="domain" description="SRP54-type proteins GTP-binding" evidence="11">
    <location>
        <begin position="100"/>
        <end position="295"/>
    </location>
</feature>
<evidence type="ECO:0000256" key="4">
    <source>
        <dbReference type="ARBA" id="ARBA00022884"/>
    </source>
</evidence>
<evidence type="ECO:0000256" key="8">
    <source>
        <dbReference type="ARBA" id="ARBA00048027"/>
    </source>
</evidence>
<keyword evidence="9" id="KW-0963">Cytoplasm</keyword>
<dbReference type="GO" id="GO:0048500">
    <property type="term" value="C:signal recognition particle"/>
    <property type="evidence" value="ECO:0007669"/>
    <property type="project" value="UniProtKB-UniRule"/>
</dbReference>
<comment type="domain">
    <text evidence="9">Composed of three domains: the N-terminal N domain, which is responsible for interactions with the ribosome, the central G domain, which binds GTP, and the C-terminal M domain, which binds the RNA and the signal sequence of the RNC.</text>
</comment>
<evidence type="ECO:0000259" key="11">
    <source>
        <dbReference type="SMART" id="SM00962"/>
    </source>
</evidence>
<dbReference type="SUPFAM" id="SSF52540">
    <property type="entry name" value="P-loop containing nucleoside triphosphate hydrolases"/>
    <property type="match status" value="1"/>
</dbReference>
<sequence length="442" mass="48985">MFDALKERLDGIFKNLRSKGKLTEEDVALALREVRRALLEADVHYKVVKDLVERIRERAVGRDVLDSITPSQQVVTIVFEELRDLMGRDVVPLVISPKPPTHYMLVGLQGSGKTTSCVKIARRLLKGHKPLVVACDHQRPAAVEQLRVLAAQAKVAFFGPEPGEKDPVGVAERALRFAADRLHDVILFDTAGRLHVDEPLMEELQAMKALLSPHEILLVVDGMTGQEAVNVASAFNERLGLTGVVLTKLDGDARGGSALAIRSVTGVPIKMAGVGEHLEDMEPFDGGRMVQRILGMGDVQGLMERVHLAAVGGEMEKMAESLKKNRFTMEDLLTQIQQVSKMGPLDKVMEMLPLPDNLKQLRGAEMDPKRLRHVEAIILSMTPAERRNPDIIKGSRRRRIALGSGTSVQMVNQVLKQHAQMKELWKRFGKGGKRGFKMPKLF</sequence>
<dbReference type="GO" id="GO:0006614">
    <property type="term" value="P:SRP-dependent cotranslational protein targeting to membrane"/>
    <property type="evidence" value="ECO:0007669"/>
    <property type="project" value="InterPro"/>
</dbReference>
<dbReference type="PANTHER" id="PTHR11564:SF5">
    <property type="entry name" value="SIGNAL RECOGNITION PARTICLE SUBUNIT SRP54"/>
    <property type="match status" value="1"/>
</dbReference>
<dbReference type="GO" id="GO:0003924">
    <property type="term" value="F:GTPase activity"/>
    <property type="evidence" value="ECO:0007669"/>
    <property type="project" value="UniProtKB-UniRule"/>
</dbReference>
<dbReference type="GO" id="GO:0008312">
    <property type="term" value="F:7S RNA binding"/>
    <property type="evidence" value="ECO:0007669"/>
    <property type="project" value="InterPro"/>
</dbReference>
<evidence type="ECO:0000256" key="7">
    <source>
        <dbReference type="ARBA" id="ARBA00023274"/>
    </source>
</evidence>
<dbReference type="SUPFAM" id="SSF47446">
    <property type="entry name" value="Signal peptide-binding domain"/>
    <property type="match status" value="1"/>
</dbReference>
<dbReference type="RefSeq" id="WP_274372924.1">
    <property type="nucleotide sequence ID" value="NZ_CP072943.1"/>
</dbReference>
<evidence type="ECO:0000256" key="2">
    <source>
        <dbReference type="ARBA" id="ARBA00022741"/>
    </source>
</evidence>
<comment type="similarity">
    <text evidence="1 9">Belongs to the GTP-binding SRP family. SRP54 subfamily.</text>
</comment>
<organism evidence="13 14">
    <name type="scientific">Aminithiophilus ramosus</name>
    <dbReference type="NCBI Taxonomy" id="3029084"/>
    <lineage>
        <taxon>Bacteria</taxon>
        <taxon>Thermotogati</taxon>
        <taxon>Synergistota</taxon>
        <taxon>Synergistia</taxon>
        <taxon>Synergistales</taxon>
        <taxon>Aminithiophilaceae</taxon>
        <taxon>Aminithiophilus</taxon>
    </lineage>
</organism>
<keyword evidence="2 9" id="KW-0547">Nucleotide-binding</keyword>
<dbReference type="AlphaFoldDB" id="A0A9Q7AGT2"/>
<dbReference type="EMBL" id="CP072943">
    <property type="protein sequence ID" value="QTX31745.1"/>
    <property type="molecule type" value="Genomic_DNA"/>
</dbReference>
<feature type="binding site" evidence="9">
    <location>
        <begin position="189"/>
        <end position="193"/>
    </location>
    <ligand>
        <name>GTP</name>
        <dbReference type="ChEBI" id="CHEBI:37565"/>
    </ligand>
</feature>
<keyword evidence="6 9" id="KW-0733">Signal recognition particle</keyword>
<gene>
    <name evidence="9 13" type="primary">ffh</name>
    <name evidence="13" type="ORF">KAR29_10385</name>
</gene>
<dbReference type="PANTHER" id="PTHR11564">
    <property type="entry name" value="SIGNAL RECOGNITION PARTICLE 54K PROTEIN SRP54"/>
    <property type="match status" value="1"/>
</dbReference>
<comment type="function">
    <text evidence="9">Involved in targeting and insertion of nascent membrane proteins into the cytoplasmic membrane. Binds to the hydrophobic signal sequence of the ribosome-nascent chain (RNC) as it emerges from the ribosomes. The SRP-RNC complex is then targeted to the cytoplasmic membrane where it interacts with the SRP receptor FtsY.</text>
</comment>
<evidence type="ECO:0000256" key="5">
    <source>
        <dbReference type="ARBA" id="ARBA00023134"/>
    </source>
</evidence>
<dbReference type="GO" id="GO:0005525">
    <property type="term" value="F:GTP binding"/>
    <property type="evidence" value="ECO:0007669"/>
    <property type="project" value="UniProtKB-UniRule"/>
</dbReference>
<name>A0A9Q7AGT2_9BACT</name>
<dbReference type="EC" id="3.6.5.4" evidence="9"/>
<dbReference type="Pfam" id="PF00448">
    <property type="entry name" value="SRP54"/>
    <property type="match status" value="1"/>
</dbReference>
<evidence type="ECO:0000256" key="3">
    <source>
        <dbReference type="ARBA" id="ARBA00022801"/>
    </source>
</evidence>
<keyword evidence="14" id="KW-1185">Reference proteome</keyword>
<dbReference type="InterPro" id="IPR004125">
    <property type="entry name" value="Signal_recog_particle_SRP54_M"/>
</dbReference>
<evidence type="ECO:0000256" key="6">
    <source>
        <dbReference type="ARBA" id="ARBA00023135"/>
    </source>
</evidence>
<dbReference type="SMART" id="SM00963">
    <property type="entry name" value="SRP54_N"/>
    <property type="match status" value="1"/>
</dbReference>
<dbReference type="KEGG" id="aram:KAR29_10385"/>
<dbReference type="Gene3D" id="1.10.260.30">
    <property type="entry name" value="Signal recognition particle, SRP54 subunit, M-domain"/>
    <property type="match status" value="1"/>
</dbReference>